<organism evidence="3 4">
    <name type="scientific">Aspergillus chevalieri</name>
    <name type="common">Eurotium chevalieri</name>
    <dbReference type="NCBI Taxonomy" id="182096"/>
    <lineage>
        <taxon>Eukaryota</taxon>
        <taxon>Fungi</taxon>
        <taxon>Dikarya</taxon>
        <taxon>Ascomycota</taxon>
        <taxon>Pezizomycotina</taxon>
        <taxon>Eurotiomycetes</taxon>
        <taxon>Eurotiomycetidae</taxon>
        <taxon>Eurotiales</taxon>
        <taxon>Aspergillaceae</taxon>
        <taxon>Aspergillus</taxon>
        <taxon>Aspergillus subgen. Aspergillus</taxon>
    </lineage>
</organism>
<feature type="signal peptide" evidence="2">
    <location>
        <begin position="1"/>
        <end position="18"/>
    </location>
</feature>
<dbReference type="KEGG" id="ache:ACHE_30089S"/>
<feature type="region of interest" description="Disordered" evidence="1">
    <location>
        <begin position="76"/>
        <end position="98"/>
    </location>
</feature>
<protein>
    <submittedName>
        <fullName evidence="3">Uncharacterized protein</fullName>
    </submittedName>
</protein>
<gene>
    <name evidence="3" type="ORF">ACHE_30089S</name>
</gene>
<dbReference type="GeneID" id="66980461"/>
<feature type="chain" id="PRO_5031059670" evidence="2">
    <location>
        <begin position="19"/>
        <end position="98"/>
    </location>
</feature>
<proteinExistence type="predicted"/>
<dbReference type="EMBL" id="AP024418">
    <property type="protein sequence ID" value="BCR86102.1"/>
    <property type="molecule type" value="Genomic_DNA"/>
</dbReference>
<name>A0A7R7ZME8_ASPCH</name>
<keyword evidence="4" id="KW-1185">Reference proteome</keyword>
<evidence type="ECO:0000256" key="1">
    <source>
        <dbReference type="SAM" id="MobiDB-lite"/>
    </source>
</evidence>
<evidence type="ECO:0000313" key="4">
    <source>
        <dbReference type="Proteomes" id="UP000637239"/>
    </source>
</evidence>
<dbReference type="RefSeq" id="XP_043134624.1">
    <property type="nucleotide sequence ID" value="XM_043276669.1"/>
</dbReference>
<reference evidence="3" key="2">
    <citation type="submission" date="2021-02" db="EMBL/GenBank/DDBJ databases">
        <title>Aspergillus chevalieri M1 genome sequence.</title>
        <authorList>
            <person name="Kadooka C."/>
            <person name="Mori K."/>
            <person name="Futagami T."/>
        </authorList>
    </citation>
    <scope>NUCLEOTIDE SEQUENCE</scope>
    <source>
        <strain evidence="3">M1</strain>
    </source>
</reference>
<keyword evidence="2" id="KW-0732">Signal</keyword>
<evidence type="ECO:0000256" key="2">
    <source>
        <dbReference type="SAM" id="SignalP"/>
    </source>
</evidence>
<evidence type="ECO:0000313" key="3">
    <source>
        <dbReference type="EMBL" id="BCR86102.1"/>
    </source>
</evidence>
<dbReference type="AlphaFoldDB" id="A0A7R7ZME8"/>
<reference evidence="3" key="1">
    <citation type="submission" date="2021-01" db="EMBL/GenBank/DDBJ databases">
        <authorList>
            <consortium name="Aspergillus chevalieri M1 genome sequencing consortium"/>
            <person name="Kazuki M."/>
            <person name="Futagami T."/>
        </authorList>
    </citation>
    <scope>NUCLEOTIDE SEQUENCE</scope>
    <source>
        <strain evidence="3">M1</strain>
    </source>
</reference>
<sequence>MAYRSLTLLSLLFPSTLAQDSDLVGCKAVSCPIEGTEDHCTVAEDIFLGSGTLLSQTFPQRLRVYHLSRASISPFEKERPLKTPVSLNQSTTSAPRQI</sequence>
<feature type="compositionally biased region" description="Polar residues" evidence="1">
    <location>
        <begin position="85"/>
        <end position="98"/>
    </location>
</feature>
<dbReference type="Proteomes" id="UP000637239">
    <property type="component" value="Chromosome 3"/>
</dbReference>
<accession>A0A7R7ZME8</accession>